<proteinExistence type="predicted"/>
<name>A0ABY4LM50_9FLAO</name>
<accession>A0ABY4LM50</accession>
<keyword evidence="2" id="KW-1185">Reference proteome</keyword>
<sequence length="174" mass="20246">MKLIESFYCVQSKIAEGDTEGLGSIKTELIRPSIKILDVEYSEKKTYTKNLVAKSSVASDEYFTLDELLFLSKTYGFEIEEDDNLKGYYKSVLKIHKLYDCPGYITLMELDDKEYLRIEFLRWQFDCQPRGAGEDMLGEDITYILGIWESPLLTDEVVAKLKKPRGRYYKEITI</sequence>
<dbReference type="EMBL" id="CP096829">
    <property type="protein sequence ID" value="UPZ13927.1"/>
    <property type="molecule type" value="Genomic_DNA"/>
</dbReference>
<protein>
    <recommendedName>
        <fullName evidence="3">Phage protein</fullName>
    </recommendedName>
</protein>
<reference evidence="1 2" key="1">
    <citation type="submission" date="2022-04" db="EMBL/GenBank/DDBJ databases">
        <authorList>
            <person name="Ra J.-S."/>
            <person name="Kim S.-B."/>
        </authorList>
    </citation>
    <scope>NUCLEOTIDE SEQUENCE [LARGE SCALE GENOMIC DNA]</scope>
    <source>
        <strain evidence="1 2">MMS21-Er5</strain>
    </source>
</reference>
<organism evidence="1 2">
    <name type="scientific">Flavobacterium humidisoli</name>
    <dbReference type="NCBI Taxonomy" id="2937442"/>
    <lineage>
        <taxon>Bacteria</taxon>
        <taxon>Pseudomonadati</taxon>
        <taxon>Bacteroidota</taxon>
        <taxon>Flavobacteriia</taxon>
        <taxon>Flavobacteriales</taxon>
        <taxon>Flavobacteriaceae</taxon>
        <taxon>Flavobacterium</taxon>
    </lineage>
</organism>
<evidence type="ECO:0000313" key="2">
    <source>
        <dbReference type="Proteomes" id="UP000829998"/>
    </source>
</evidence>
<evidence type="ECO:0008006" key="3">
    <source>
        <dbReference type="Google" id="ProtNLM"/>
    </source>
</evidence>
<gene>
    <name evidence="1" type="ORF">M0M44_14325</name>
</gene>
<dbReference type="RefSeq" id="WP_248726260.1">
    <property type="nucleotide sequence ID" value="NZ_CP096829.1"/>
</dbReference>
<dbReference type="Proteomes" id="UP000829998">
    <property type="component" value="Chromosome"/>
</dbReference>
<evidence type="ECO:0000313" key="1">
    <source>
        <dbReference type="EMBL" id="UPZ13927.1"/>
    </source>
</evidence>